<feature type="region of interest" description="Disordered" evidence="1">
    <location>
        <begin position="1"/>
        <end position="38"/>
    </location>
</feature>
<dbReference type="InterPro" id="IPR000477">
    <property type="entry name" value="RT_dom"/>
</dbReference>
<reference evidence="3" key="2">
    <citation type="submission" date="2021-03" db="UniProtKB">
        <authorList>
            <consortium name="EnsemblPlants"/>
        </authorList>
    </citation>
    <scope>IDENTIFICATION</scope>
</reference>
<keyword evidence="4" id="KW-1185">Reference proteome</keyword>
<dbReference type="PANTHER" id="PTHR33168">
    <property type="entry name" value="STRESS INDUCED PROTEIN-RELATED"/>
    <property type="match status" value="1"/>
</dbReference>
<sequence>MTDQNGFAVDDGDGDDRNPNRSHHRHSQSHSPTSISQKLHSSISNISCCFAPNKNPNHHPISPVHVTKSRILGRSSSAWMKFRENHYHEFNMCRTLISRIRHGRHRRHHSADFHYDALSYSRNFDGEDAHNADDGFPFRSPMESLDHLISDHLSPIEQMDLELIPWHEEIRQTLFFMGSVKALGPNSSLHKGFNETNVVMIPKSFKAFDKFCNWVQQCISSTSFNICLNGGSIGRITPECGIRQGDPLSPYLFIWVANILTRILENALDARIIKGIKLTGMVLDFSHLFFVDDLIIVGRATLGAEPDLS</sequence>
<feature type="domain" description="Reverse transcriptase" evidence="2">
    <location>
        <begin position="191"/>
        <end position="298"/>
    </location>
</feature>
<dbReference type="Gramene" id="evm.model.08.1344">
    <property type="protein sequence ID" value="cds.evm.model.08.1344"/>
    <property type="gene ID" value="evm.TU.08.1344"/>
</dbReference>
<dbReference type="AlphaFoldDB" id="A0A803Q8D8"/>
<evidence type="ECO:0000313" key="4">
    <source>
        <dbReference type="Proteomes" id="UP000596661"/>
    </source>
</evidence>
<reference evidence="3" key="1">
    <citation type="submission" date="2018-11" db="EMBL/GenBank/DDBJ databases">
        <authorList>
            <person name="Grassa J C."/>
        </authorList>
    </citation>
    <scope>NUCLEOTIDE SEQUENCE [LARGE SCALE GENOMIC DNA]</scope>
</reference>
<accession>A0A803Q8D8</accession>
<organism evidence="3 4">
    <name type="scientific">Cannabis sativa</name>
    <name type="common">Hemp</name>
    <name type="synonym">Marijuana</name>
    <dbReference type="NCBI Taxonomy" id="3483"/>
    <lineage>
        <taxon>Eukaryota</taxon>
        <taxon>Viridiplantae</taxon>
        <taxon>Streptophyta</taxon>
        <taxon>Embryophyta</taxon>
        <taxon>Tracheophyta</taxon>
        <taxon>Spermatophyta</taxon>
        <taxon>Magnoliopsida</taxon>
        <taxon>eudicotyledons</taxon>
        <taxon>Gunneridae</taxon>
        <taxon>Pentapetalae</taxon>
        <taxon>rosids</taxon>
        <taxon>fabids</taxon>
        <taxon>Rosales</taxon>
        <taxon>Cannabaceae</taxon>
        <taxon>Cannabis</taxon>
    </lineage>
</organism>
<evidence type="ECO:0000313" key="3">
    <source>
        <dbReference type="EnsemblPlants" id="cds.evm.model.08.1344"/>
    </source>
</evidence>
<dbReference type="EnsemblPlants" id="evm.model.08.1344">
    <property type="protein sequence ID" value="cds.evm.model.08.1344"/>
    <property type="gene ID" value="evm.TU.08.1344"/>
</dbReference>
<dbReference type="EMBL" id="UZAU01000709">
    <property type="status" value="NOT_ANNOTATED_CDS"/>
    <property type="molecule type" value="Genomic_DNA"/>
</dbReference>
<dbReference type="Proteomes" id="UP000596661">
    <property type="component" value="Chromosome 8"/>
</dbReference>
<dbReference type="Pfam" id="PF00078">
    <property type="entry name" value="RVT_1"/>
    <property type="match status" value="1"/>
</dbReference>
<name>A0A803Q8D8_CANSA</name>
<evidence type="ECO:0000259" key="2">
    <source>
        <dbReference type="Pfam" id="PF00078"/>
    </source>
</evidence>
<evidence type="ECO:0000256" key="1">
    <source>
        <dbReference type="SAM" id="MobiDB-lite"/>
    </source>
</evidence>
<protein>
    <recommendedName>
        <fullName evidence="2">Reverse transcriptase domain-containing protein</fullName>
    </recommendedName>
</protein>
<proteinExistence type="predicted"/>